<comment type="similarity">
    <text evidence="7">Belongs to the binding-protein-dependent transport system permease family.</text>
</comment>
<accession>A0A9X5FDF7</accession>
<keyword evidence="6 7" id="KW-0472">Membrane</keyword>
<keyword evidence="10" id="KW-1185">Reference proteome</keyword>
<gene>
    <name evidence="9" type="ORF">HF995_00070</name>
</gene>
<feature type="transmembrane region" description="Helical" evidence="7">
    <location>
        <begin position="60"/>
        <end position="79"/>
    </location>
</feature>
<protein>
    <submittedName>
        <fullName evidence="9">ABC transporter permease</fullName>
    </submittedName>
</protein>
<evidence type="ECO:0000259" key="8">
    <source>
        <dbReference type="PROSITE" id="PS50928"/>
    </source>
</evidence>
<feature type="transmembrane region" description="Helical" evidence="7">
    <location>
        <begin position="119"/>
        <end position="138"/>
    </location>
</feature>
<evidence type="ECO:0000313" key="9">
    <source>
        <dbReference type="EMBL" id="NKX91681.1"/>
    </source>
</evidence>
<dbReference type="GO" id="GO:0055085">
    <property type="term" value="P:transmembrane transport"/>
    <property type="evidence" value="ECO:0007669"/>
    <property type="project" value="InterPro"/>
</dbReference>
<comment type="subcellular location">
    <subcellularLocation>
        <location evidence="1 7">Cell membrane</location>
        <topology evidence="1 7">Multi-pass membrane protein</topology>
    </subcellularLocation>
</comment>
<dbReference type="Pfam" id="PF00528">
    <property type="entry name" value="BPD_transp_1"/>
    <property type="match status" value="1"/>
</dbReference>
<comment type="caution">
    <text evidence="9">The sequence shown here is derived from an EMBL/GenBank/DDBJ whole genome shotgun (WGS) entry which is preliminary data.</text>
</comment>
<dbReference type="PROSITE" id="PS50928">
    <property type="entry name" value="ABC_TM1"/>
    <property type="match status" value="1"/>
</dbReference>
<feature type="transmembrane region" description="Helical" evidence="7">
    <location>
        <begin position="215"/>
        <end position="233"/>
    </location>
</feature>
<feature type="transmembrane region" description="Helical" evidence="7">
    <location>
        <begin position="182"/>
        <end position="203"/>
    </location>
</feature>
<dbReference type="EMBL" id="JAAXOW010000001">
    <property type="protein sequence ID" value="NKX91681.1"/>
    <property type="molecule type" value="Genomic_DNA"/>
</dbReference>
<keyword evidence="4 7" id="KW-0812">Transmembrane</keyword>
<evidence type="ECO:0000256" key="3">
    <source>
        <dbReference type="ARBA" id="ARBA00022475"/>
    </source>
</evidence>
<reference evidence="9 10" key="1">
    <citation type="submission" date="2020-04" db="EMBL/GenBank/DDBJ databases">
        <title>MicrobeNet Type strains.</title>
        <authorList>
            <person name="Nicholson A.C."/>
        </authorList>
    </citation>
    <scope>NUCLEOTIDE SEQUENCE [LARGE SCALE GENOMIC DNA]</scope>
    <source>
        <strain evidence="9 10">ATCC BAA-789</strain>
    </source>
</reference>
<dbReference type="GO" id="GO:0005886">
    <property type="term" value="C:plasma membrane"/>
    <property type="evidence" value="ECO:0007669"/>
    <property type="project" value="UniProtKB-SubCell"/>
</dbReference>
<feature type="domain" description="ABC transmembrane type-1" evidence="8">
    <location>
        <begin position="53"/>
        <end position="234"/>
    </location>
</feature>
<dbReference type="Proteomes" id="UP000774283">
    <property type="component" value="Unassembled WGS sequence"/>
</dbReference>
<dbReference type="AlphaFoldDB" id="A0A9X5FDF7"/>
<sequence>MSRVWPPAVLAVGLVVVWELAVRVANVPAFVLPAPSQVVTAGAELAPVLGAHVATTMTEAILGLVLGVLAGGTLALATAASPWLDRALVPLLTLTQTVPTVVLAPLMVLWGGVGLAPKVVLVALTVFFPVLVAAAGAMRDAEGELGDVLRGLGGTRRQVLLHVRAPAALPGALSGLRLAATYAVGAAVVSEYLAGTSGLGVLIQRARKGYDVDRIFVAVALVALLTALLFVIVDVASRAALPWQRRESGNHLLLRRPA</sequence>
<dbReference type="InterPro" id="IPR035906">
    <property type="entry name" value="MetI-like_sf"/>
</dbReference>
<name>A0A9X5FDF7_9MICO</name>
<evidence type="ECO:0000256" key="2">
    <source>
        <dbReference type="ARBA" id="ARBA00022448"/>
    </source>
</evidence>
<evidence type="ECO:0000256" key="5">
    <source>
        <dbReference type="ARBA" id="ARBA00022989"/>
    </source>
</evidence>
<feature type="transmembrane region" description="Helical" evidence="7">
    <location>
        <begin position="91"/>
        <end position="113"/>
    </location>
</feature>
<dbReference type="PANTHER" id="PTHR30151:SF20">
    <property type="entry name" value="ABC TRANSPORTER PERMEASE PROTEIN HI_0355-RELATED"/>
    <property type="match status" value="1"/>
</dbReference>
<proteinExistence type="inferred from homology"/>
<evidence type="ECO:0000256" key="4">
    <source>
        <dbReference type="ARBA" id="ARBA00022692"/>
    </source>
</evidence>
<dbReference type="InterPro" id="IPR000515">
    <property type="entry name" value="MetI-like"/>
</dbReference>
<evidence type="ECO:0000256" key="6">
    <source>
        <dbReference type="ARBA" id="ARBA00023136"/>
    </source>
</evidence>
<dbReference type="Gene3D" id="1.10.3720.10">
    <property type="entry name" value="MetI-like"/>
    <property type="match status" value="1"/>
</dbReference>
<keyword evidence="3" id="KW-1003">Cell membrane</keyword>
<organism evidence="9 10">
    <name type="scientific">Sanguibacter hominis ATCC BAA-789</name>
    <dbReference type="NCBI Taxonomy" id="1312740"/>
    <lineage>
        <taxon>Bacteria</taxon>
        <taxon>Bacillati</taxon>
        <taxon>Actinomycetota</taxon>
        <taxon>Actinomycetes</taxon>
        <taxon>Micrococcales</taxon>
        <taxon>Sanguibacteraceae</taxon>
        <taxon>Sanguibacter</taxon>
    </lineage>
</organism>
<evidence type="ECO:0000256" key="7">
    <source>
        <dbReference type="RuleBase" id="RU363032"/>
    </source>
</evidence>
<keyword evidence="2 7" id="KW-0813">Transport</keyword>
<dbReference type="SUPFAM" id="SSF161098">
    <property type="entry name" value="MetI-like"/>
    <property type="match status" value="1"/>
</dbReference>
<dbReference type="PANTHER" id="PTHR30151">
    <property type="entry name" value="ALKANE SULFONATE ABC TRANSPORTER-RELATED, MEMBRANE SUBUNIT"/>
    <property type="match status" value="1"/>
</dbReference>
<keyword evidence="5 7" id="KW-1133">Transmembrane helix</keyword>
<evidence type="ECO:0000313" key="10">
    <source>
        <dbReference type="Proteomes" id="UP000774283"/>
    </source>
</evidence>
<evidence type="ECO:0000256" key="1">
    <source>
        <dbReference type="ARBA" id="ARBA00004651"/>
    </source>
</evidence>